<keyword evidence="3" id="KW-1003">Cell membrane</keyword>
<sequence>MTPASSGRAWLVVGGGAAAAAHIGKLPPALPVLREALGLTLVEAGFLLSLVQLAGMTLGLLVGLTADRLGLKRTMVAGLAIAGAASVAGGFVQTPAALLALRAAEGLGFLLAFMPGPGLIRRLVPRERMSGMLGVWGANMAFATALTLLCGPAWMAWAGWPAWWWLLGGMSLVLALSLVRHLPPDPHPVTTGAGAWSARVRQTLAAPGPWLVAFAFGVYSGQWLAVIGFLPSIYQAAGIHPSVAAVATAFAAGVNMTGSLVSGPLLQRGVPAPRLLAFGFATMGVCGVLAFADALPDSGPGPVLRYVAVLAFSAVGGVIPGTLFSLAVRLAPGEDTVSTTVGWMQQWSAFGQFLGPPAVAWVAARAGGWEWSWIVTGGCAACGLVLAALAARMPQARAH</sequence>
<dbReference type="GO" id="GO:0022857">
    <property type="term" value="F:transmembrane transporter activity"/>
    <property type="evidence" value="ECO:0007669"/>
    <property type="project" value="InterPro"/>
</dbReference>
<keyword evidence="10" id="KW-1185">Reference proteome</keyword>
<feature type="transmembrane region" description="Helical" evidence="7">
    <location>
        <begin position="242"/>
        <end position="263"/>
    </location>
</feature>
<feature type="transmembrane region" description="Helical" evidence="7">
    <location>
        <begin position="76"/>
        <end position="93"/>
    </location>
</feature>
<dbReference type="OrthoDB" id="6368326at2"/>
<evidence type="ECO:0000313" key="10">
    <source>
        <dbReference type="Proteomes" id="UP000298180"/>
    </source>
</evidence>
<feature type="transmembrane region" description="Helical" evidence="7">
    <location>
        <begin position="275"/>
        <end position="292"/>
    </location>
</feature>
<organism evidence="9 10">
    <name type="scientific">Ramlibacter henchirensis</name>
    <dbReference type="NCBI Taxonomy" id="204072"/>
    <lineage>
        <taxon>Bacteria</taxon>
        <taxon>Pseudomonadati</taxon>
        <taxon>Pseudomonadota</taxon>
        <taxon>Betaproteobacteria</taxon>
        <taxon>Burkholderiales</taxon>
        <taxon>Comamonadaceae</taxon>
        <taxon>Ramlibacter</taxon>
    </lineage>
</organism>
<dbReference type="PROSITE" id="PS50850">
    <property type="entry name" value="MFS"/>
    <property type="match status" value="1"/>
</dbReference>
<dbReference type="InterPro" id="IPR011701">
    <property type="entry name" value="MFS"/>
</dbReference>
<accession>A0A4Z0C7Q5</accession>
<protein>
    <submittedName>
        <fullName evidence="9">MFS transporter</fullName>
    </submittedName>
</protein>
<feature type="transmembrane region" description="Helical" evidence="7">
    <location>
        <begin position="371"/>
        <end position="391"/>
    </location>
</feature>
<feature type="transmembrane region" description="Helical" evidence="7">
    <location>
        <begin position="44"/>
        <end position="64"/>
    </location>
</feature>
<dbReference type="InterPro" id="IPR020846">
    <property type="entry name" value="MFS_dom"/>
</dbReference>
<gene>
    <name evidence="9" type="ORF">EZ313_12130</name>
</gene>
<feature type="domain" description="Major facilitator superfamily (MFS) profile" evidence="8">
    <location>
        <begin position="1"/>
        <end position="395"/>
    </location>
</feature>
<dbReference type="PANTHER" id="PTHR42718:SF46">
    <property type="entry name" value="BLR6921 PROTEIN"/>
    <property type="match status" value="1"/>
</dbReference>
<evidence type="ECO:0000259" key="8">
    <source>
        <dbReference type="PROSITE" id="PS50850"/>
    </source>
</evidence>
<dbReference type="CDD" id="cd06174">
    <property type="entry name" value="MFS"/>
    <property type="match status" value="1"/>
</dbReference>
<keyword evidence="2" id="KW-0813">Transport</keyword>
<dbReference type="EMBL" id="SMLM01000001">
    <property type="protein sequence ID" value="TFZ07311.1"/>
    <property type="molecule type" value="Genomic_DNA"/>
</dbReference>
<dbReference type="PANTHER" id="PTHR42718">
    <property type="entry name" value="MAJOR FACILITATOR SUPERFAMILY MULTIDRUG TRANSPORTER MFSC"/>
    <property type="match status" value="1"/>
</dbReference>
<feature type="transmembrane region" description="Helical" evidence="7">
    <location>
        <begin position="347"/>
        <end position="365"/>
    </location>
</feature>
<dbReference type="GO" id="GO:0005886">
    <property type="term" value="C:plasma membrane"/>
    <property type="evidence" value="ECO:0007669"/>
    <property type="project" value="UniProtKB-SubCell"/>
</dbReference>
<evidence type="ECO:0000313" key="9">
    <source>
        <dbReference type="EMBL" id="TFZ07311.1"/>
    </source>
</evidence>
<keyword evidence="6 7" id="KW-0472">Membrane</keyword>
<dbReference type="RefSeq" id="WP_135263392.1">
    <property type="nucleotide sequence ID" value="NZ_SMLM01000001.1"/>
</dbReference>
<evidence type="ECO:0000256" key="7">
    <source>
        <dbReference type="SAM" id="Phobius"/>
    </source>
</evidence>
<feature type="transmembrane region" description="Helical" evidence="7">
    <location>
        <begin position="99"/>
        <end position="120"/>
    </location>
</feature>
<dbReference type="Pfam" id="PF07690">
    <property type="entry name" value="MFS_1"/>
    <property type="match status" value="1"/>
</dbReference>
<feature type="transmembrane region" description="Helical" evidence="7">
    <location>
        <begin position="304"/>
        <end position="326"/>
    </location>
</feature>
<dbReference type="Gene3D" id="1.20.1250.20">
    <property type="entry name" value="MFS general substrate transporter like domains"/>
    <property type="match status" value="1"/>
</dbReference>
<feature type="transmembrane region" description="Helical" evidence="7">
    <location>
        <begin position="132"/>
        <end position="156"/>
    </location>
</feature>
<dbReference type="SUPFAM" id="SSF103473">
    <property type="entry name" value="MFS general substrate transporter"/>
    <property type="match status" value="1"/>
</dbReference>
<feature type="transmembrane region" description="Helical" evidence="7">
    <location>
        <begin position="209"/>
        <end position="230"/>
    </location>
</feature>
<keyword evidence="4 7" id="KW-0812">Transmembrane</keyword>
<dbReference type="AlphaFoldDB" id="A0A4Z0C7Q5"/>
<name>A0A4Z0C7Q5_9BURK</name>
<keyword evidence="5 7" id="KW-1133">Transmembrane helix</keyword>
<evidence type="ECO:0000256" key="3">
    <source>
        <dbReference type="ARBA" id="ARBA00022475"/>
    </source>
</evidence>
<evidence type="ECO:0000256" key="5">
    <source>
        <dbReference type="ARBA" id="ARBA00022989"/>
    </source>
</evidence>
<comment type="caution">
    <text evidence="9">The sequence shown here is derived from an EMBL/GenBank/DDBJ whole genome shotgun (WGS) entry which is preliminary data.</text>
</comment>
<evidence type="ECO:0000256" key="6">
    <source>
        <dbReference type="ARBA" id="ARBA00023136"/>
    </source>
</evidence>
<feature type="transmembrane region" description="Helical" evidence="7">
    <location>
        <begin position="162"/>
        <end position="179"/>
    </location>
</feature>
<evidence type="ECO:0000256" key="2">
    <source>
        <dbReference type="ARBA" id="ARBA00022448"/>
    </source>
</evidence>
<evidence type="ECO:0000256" key="4">
    <source>
        <dbReference type="ARBA" id="ARBA00022692"/>
    </source>
</evidence>
<dbReference type="Proteomes" id="UP000298180">
    <property type="component" value="Unassembled WGS sequence"/>
</dbReference>
<evidence type="ECO:0000256" key="1">
    <source>
        <dbReference type="ARBA" id="ARBA00004651"/>
    </source>
</evidence>
<proteinExistence type="predicted"/>
<reference evidence="9 10" key="1">
    <citation type="submission" date="2019-03" db="EMBL/GenBank/DDBJ databases">
        <title>Ramlibacter henchirensis DSM 14656, whole genome shotgun sequence.</title>
        <authorList>
            <person name="Zhang X."/>
            <person name="Feng G."/>
            <person name="Zhu H."/>
        </authorList>
    </citation>
    <scope>NUCLEOTIDE SEQUENCE [LARGE SCALE GENOMIC DNA]</scope>
    <source>
        <strain evidence="9 10">DSM 14656</strain>
    </source>
</reference>
<dbReference type="InterPro" id="IPR036259">
    <property type="entry name" value="MFS_trans_sf"/>
</dbReference>
<comment type="subcellular location">
    <subcellularLocation>
        <location evidence="1">Cell membrane</location>
        <topology evidence="1">Multi-pass membrane protein</topology>
    </subcellularLocation>
</comment>